<evidence type="ECO:0000256" key="1">
    <source>
        <dbReference type="SAM" id="MobiDB-lite"/>
    </source>
</evidence>
<dbReference type="SUPFAM" id="SSF57701">
    <property type="entry name" value="Zn2/Cys6 DNA-binding domain"/>
    <property type="match status" value="1"/>
</dbReference>
<dbReference type="CDD" id="cd00067">
    <property type="entry name" value="GAL4"/>
    <property type="match status" value="1"/>
</dbReference>
<feature type="compositionally biased region" description="Low complexity" evidence="1">
    <location>
        <begin position="95"/>
        <end position="109"/>
    </location>
</feature>
<dbReference type="InterPro" id="IPR052693">
    <property type="entry name" value="Yeast_MDR_Regulatory"/>
</dbReference>
<evidence type="ECO:0000259" key="2">
    <source>
        <dbReference type="PROSITE" id="PS50048"/>
    </source>
</evidence>
<dbReference type="Proteomes" id="UP000301737">
    <property type="component" value="Unassembled WGS sequence"/>
</dbReference>
<accession>A0A4C2E6H1</accession>
<dbReference type="Gene3D" id="4.10.240.10">
    <property type="entry name" value="Zn(2)-C6 fungal-type DNA-binding domain"/>
    <property type="match status" value="1"/>
</dbReference>
<dbReference type="SMART" id="SM00066">
    <property type="entry name" value="GAL4"/>
    <property type="match status" value="1"/>
</dbReference>
<keyword evidence="4" id="KW-1185">Reference proteome</keyword>
<dbReference type="PROSITE" id="PS50048">
    <property type="entry name" value="ZN2_CY6_FUNGAL_2"/>
    <property type="match status" value="1"/>
</dbReference>
<organism evidence="3 4">
    <name type="scientific">Zygosaccharomyces mellis</name>
    <dbReference type="NCBI Taxonomy" id="42258"/>
    <lineage>
        <taxon>Eukaryota</taxon>
        <taxon>Fungi</taxon>
        <taxon>Dikarya</taxon>
        <taxon>Ascomycota</taxon>
        <taxon>Saccharomycotina</taxon>
        <taxon>Saccharomycetes</taxon>
        <taxon>Saccharomycetales</taxon>
        <taxon>Saccharomycetaceae</taxon>
        <taxon>Zygosaccharomyces</taxon>
    </lineage>
</organism>
<sequence length="761" mass="86439">MVDKHTKVPRRRRKAVKSCTFCRKRKLKCDHGKPMCRQCLDRKLPNCVYTDDFNFQLTTDELFSDSPNIELMQKIKELEAKITFLEEGKSPAELQSQPRPQQQISPPSSTDTLPTVPGLTSICGGAISLRPKGPDNPNNPLWEYRILYNCRGQNILYGPTSWRTMVASQGDRFQMEYRKLWDMIKPERDLWVVQNPFSQLNADVSQVLLGTNENDTLLNAVCKYLPSYNEMEEGINEFFDGYIHDFLQILDKDKVMSDFKTCMIPDTKSFDGFDRAIVQLAAPEDDGNYYKAAVILLIVYTAKTNGSVPPIVDKFFLSLSAINTASKLNFVERAQFLLLLYFCKVYCPNECSETPQAANLVSELCECALTLGLSNAEWWYKDKQDVVGPIHTLKNMWYWTLFADISISFEMGKPLFITDNCFDPAATFSPLEKPTAGFDISPESLSSIGSQTSLQDMLNGGTLQGRRLTMLLKFLKIGRHSILEINSINTSGDIDKVADDLEKFVAKEFLPIKFYSSKLMLEQVDMFDIILLAPTFGMLLNFHNVSRIALKNTTPSNKNKVIKFGLLGLSICVNTILCTFERDSPGPKNDLLLALLLVNPLLMRILTEMYALFFFRLTLFEKGIIITAQGVSDLNLNDLHVPLDNYYSFEATTSVFREILDQLFDPSRAGLQKAISKSYQLTTSLALERVSRTVFDKGCTSRTITENNCHPEDAISQEALDKMTESFWETYEQQTQGVWSMKPEDFYTGLNVNFDFDISLK</sequence>
<dbReference type="PROSITE" id="PS00463">
    <property type="entry name" value="ZN2_CY6_FUNGAL_1"/>
    <property type="match status" value="1"/>
</dbReference>
<evidence type="ECO:0000313" key="4">
    <source>
        <dbReference type="Proteomes" id="UP000301737"/>
    </source>
</evidence>
<proteinExistence type="predicted"/>
<dbReference type="AlphaFoldDB" id="A0A4C2E6H1"/>
<dbReference type="GO" id="GO:0000981">
    <property type="term" value="F:DNA-binding transcription factor activity, RNA polymerase II-specific"/>
    <property type="evidence" value="ECO:0007669"/>
    <property type="project" value="InterPro"/>
</dbReference>
<dbReference type="EMBL" id="BIMX01000003">
    <property type="protein sequence ID" value="GCE97932.1"/>
    <property type="molecule type" value="Genomic_DNA"/>
</dbReference>
<dbReference type="InterPro" id="IPR036864">
    <property type="entry name" value="Zn2-C6_fun-type_DNA-bd_sf"/>
</dbReference>
<dbReference type="OrthoDB" id="10261408at2759"/>
<dbReference type="PANTHER" id="PTHR31405">
    <property type="entry name" value="TRANSCRIPTION FACTOR PDR8-RELATED"/>
    <property type="match status" value="1"/>
</dbReference>
<evidence type="ECO:0000313" key="3">
    <source>
        <dbReference type="EMBL" id="GCE97932.1"/>
    </source>
</evidence>
<feature type="region of interest" description="Disordered" evidence="1">
    <location>
        <begin position="90"/>
        <end position="115"/>
    </location>
</feature>
<gene>
    <name evidence="3" type="ORF">ZYGM_004010</name>
</gene>
<dbReference type="GO" id="GO:0008270">
    <property type="term" value="F:zinc ion binding"/>
    <property type="evidence" value="ECO:0007669"/>
    <property type="project" value="InterPro"/>
</dbReference>
<protein>
    <recommendedName>
        <fullName evidence="2">Zn(2)-C6 fungal-type domain-containing protein</fullName>
    </recommendedName>
</protein>
<dbReference type="Pfam" id="PF00172">
    <property type="entry name" value="Zn_clus"/>
    <property type="match status" value="1"/>
</dbReference>
<name>A0A4C2E6H1_9SACH</name>
<dbReference type="CDD" id="cd12148">
    <property type="entry name" value="fungal_TF_MHR"/>
    <property type="match status" value="1"/>
</dbReference>
<comment type="caution">
    <text evidence="3">The sequence shown here is derived from an EMBL/GenBank/DDBJ whole genome shotgun (WGS) entry which is preliminary data.</text>
</comment>
<dbReference type="PANTHER" id="PTHR31405:SF8">
    <property type="entry name" value="TRANSCRIPTION FACTOR PDR8-RELATED"/>
    <property type="match status" value="1"/>
</dbReference>
<reference evidence="3 4" key="1">
    <citation type="submission" date="2019-01" db="EMBL/GenBank/DDBJ databases">
        <title>Draft Genome Sequencing of Zygosaccharomyces mellis Ca-7.</title>
        <authorList>
            <person name="Shiwa Y."/>
            <person name="Kanesaki Y."/>
            <person name="Ishige T."/>
            <person name="Mura K."/>
            <person name="Hori T."/>
            <person name="Tamura T."/>
        </authorList>
    </citation>
    <scope>NUCLEOTIDE SEQUENCE [LARGE SCALE GENOMIC DNA]</scope>
    <source>
        <strain evidence="3 4">Ca-7</strain>
    </source>
</reference>
<dbReference type="InterPro" id="IPR001138">
    <property type="entry name" value="Zn2Cys6_DnaBD"/>
</dbReference>
<feature type="domain" description="Zn(2)-C6 fungal-type" evidence="2">
    <location>
        <begin position="18"/>
        <end position="49"/>
    </location>
</feature>